<evidence type="ECO:0000256" key="1">
    <source>
        <dbReference type="ARBA" id="ARBA00004141"/>
    </source>
</evidence>
<keyword evidence="7 8" id="KW-0472">Membrane</keyword>
<dbReference type="InterPro" id="IPR000701">
    <property type="entry name" value="SuccDH_FuR_B_TM-su"/>
</dbReference>
<keyword evidence="6" id="KW-0408">Iron</keyword>
<keyword evidence="5 8" id="KW-1133">Transmembrane helix</keyword>
<dbReference type="Gene3D" id="1.20.1300.10">
    <property type="entry name" value="Fumarate reductase/succinate dehydrogenase, transmembrane subunit"/>
    <property type="match status" value="1"/>
</dbReference>
<dbReference type="GO" id="GO:0016020">
    <property type="term" value="C:membrane"/>
    <property type="evidence" value="ECO:0007669"/>
    <property type="project" value="UniProtKB-SubCell"/>
</dbReference>
<keyword evidence="4" id="KW-0479">Metal-binding</keyword>
<evidence type="ECO:0000256" key="2">
    <source>
        <dbReference type="ARBA" id="ARBA00022617"/>
    </source>
</evidence>
<evidence type="ECO:0000256" key="4">
    <source>
        <dbReference type="ARBA" id="ARBA00022723"/>
    </source>
</evidence>
<evidence type="ECO:0000313" key="10">
    <source>
        <dbReference type="Proteomes" id="UP000018144"/>
    </source>
</evidence>
<evidence type="ECO:0000256" key="5">
    <source>
        <dbReference type="ARBA" id="ARBA00022989"/>
    </source>
</evidence>
<dbReference type="CDD" id="cd03499">
    <property type="entry name" value="SQR_TypeC_SdhC"/>
    <property type="match status" value="1"/>
</dbReference>
<dbReference type="GO" id="GO:0046872">
    <property type="term" value="F:metal ion binding"/>
    <property type="evidence" value="ECO:0007669"/>
    <property type="project" value="UniProtKB-KW"/>
</dbReference>
<sequence>MSFRIITRPLCLPKLASPLSKALVSQIRFATSSSVPKRSPPLLKTTSTEARQLLIAQRKLRPIAPHLTVYDSGQTWFSASAWTRITGVTLSGLTYLFFIAYSTTSTLGIPLDSATMAAVFGGLPTAVKVGVKTLVAAPFAYHFWNGIRHLVWDSGRGLSKAQLGRSGVLVGVLVVGTVGGLVGWA</sequence>
<keyword evidence="3 8" id="KW-0812">Transmembrane</keyword>
<dbReference type="GO" id="GO:0006121">
    <property type="term" value="P:mitochondrial electron transport, succinate to ubiquinone"/>
    <property type="evidence" value="ECO:0007669"/>
    <property type="project" value="TreeGrafter"/>
</dbReference>
<dbReference type="GO" id="GO:0009055">
    <property type="term" value="F:electron transfer activity"/>
    <property type="evidence" value="ECO:0007669"/>
    <property type="project" value="InterPro"/>
</dbReference>
<feature type="transmembrane region" description="Helical" evidence="8">
    <location>
        <begin position="166"/>
        <end position="184"/>
    </location>
</feature>
<evidence type="ECO:0000256" key="7">
    <source>
        <dbReference type="ARBA" id="ARBA00023136"/>
    </source>
</evidence>
<name>U4LQ77_PYROM</name>
<evidence type="ECO:0000256" key="6">
    <source>
        <dbReference type="ARBA" id="ARBA00023004"/>
    </source>
</evidence>
<evidence type="ECO:0000256" key="8">
    <source>
        <dbReference type="SAM" id="Phobius"/>
    </source>
</evidence>
<keyword evidence="10" id="KW-1185">Reference proteome</keyword>
<protein>
    <submittedName>
        <fullName evidence="9">Similar to Succinate dehydrogenase cytochrome B subunit, mitochondrial acc. no. O74882</fullName>
    </submittedName>
</protein>
<dbReference type="STRING" id="1076935.U4LQ77"/>
<gene>
    <name evidence="9" type="ORF">PCON_03489</name>
</gene>
<evidence type="ECO:0000256" key="3">
    <source>
        <dbReference type="ARBA" id="ARBA00022692"/>
    </source>
</evidence>
<reference evidence="9 10" key="1">
    <citation type="journal article" date="2013" name="PLoS Genet.">
        <title>The genome and development-dependent transcriptomes of Pyronema confluens: a window into fungal evolution.</title>
        <authorList>
            <person name="Traeger S."/>
            <person name="Altegoer F."/>
            <person name="Freitag M."/>
            <person name="Gabaldon T."/>
            <person name="Kempken F."/>
            <person name="Kumar A."/>
            <person name="Marcet-Houben M."/>
            <person name="Poggeler S."/>
            <person name="Stajich J.E."/>
            <person name="Nowrousian M."/>
        </authorList>
    </citation>
    <scope>NUCLEOTIDE SEQUENCE [LARGE SCALE GENOMIC DNA]</scope>
    <source>
        <strain evidence="10">CBS 100304</strain>
        <tissue evidence="9">Vegetative mycelium</tissue>
    </source>
</reference>
<accession>U4LQ77</accession>
<dbReference type="GO" id="GO:0006099">
    <property type="term" value="P:tricarboxylic acid cycle"/>
    <property type="evidence" value="ECO:0007669"/>
    <property type="project" value="InterPro"/>
</dbReference>
<dbReference type="eggNOG" id="KOG0449">
    <property type="taxonomic scope" value="Eukaryota"/>
</dbReference>
<comment type="subcellular location">
    <subcellularLocation>
        <location evidence="1">Membrane</location>
        <topology evidence="1">Multi-pass membrane protein</topology>
    </subcellularLocation>
</comment>
<dbReference type="InterPro" id="IPR018495">
    <property type="entry name" value="Succ_DH_cyt_bsu_CS"/>
</dbReference>
<dbReference type="Pfam" id="PF01127">
    <property type="entry name" value="Sdh_cyt"/>
    <property type="match status" value="1"/>
</dbReference>
<dbReference type="PANTHER" id="PTHR10978">
    <property type="entry name" value="SUCCINATE DEHYDROGENASE CYTOCHROME B560 SUBUNIT"/>
    <property type="match status" value="1"/>
</dbReference>
<dbReference type="PANTHER" id="PTHR10978:SF5">
    <property type="entry name" value="SUCCINATE DEHYDROGENASE CYTOCHROME B560 SUBUNIT, MITOCHONDRIAL"/>
    <property type="match status" value="1"/>
</dbReference>
<dbReference type="AlphaFoldDB" id="U4LQ77"/>
<proteinExistence type="predicted"/>
<evidence type="ECO:0000313" key="9">
    <source>
        <dbReference type="EMBL" id="CCX34296.1"/>
    </source>
</evidence>
<dbReference type="OrthoDB" id="588261at2759"/>
<dbReference type="SUPFAM" id="SSF81343">
    <property type="entry name" value="Fumarate reductase respiratory complex transmembrane subunits"/>
    <property type="match status" value="1"/>
</dbReference>
<keyword evidence="2" id="KW-0349">Heme</keyword>
<dbReference type="PROSITE" id="PS01001">
    <property type="entry name" value="SDH_CYT_2"/>
    <property type="match status" value="1"/>
</dbReference>
<dbReference type="NCBIfam" id="TIGR02970">
    <property type="entry name" value="succ_dehyd_cytB"/>
    <property type="match status" value="1"/>
</dbReference>
<dbReference type="InterPro" id="IPR034804">
    <property type="entry name" value="SQR/QFR_C/D"/>
</dbReference>
<dbReference type="InterPro" id="IPR014314">
    <property type="entry name" value="Succ_DH_cytb556"/>
</dbReference>
<dbReference type="Proteomes" id="UP000018144">
    <property type="component" value="Unassembled WGS sequence"/>
</dbReference>
<dbReference type="OMA" id="KVGQVWF"/>
<dbReference type="GO" id="GO:0005739">
    <property type="term" value="C:mitochondrion"/>
    <property type="evidence" value="ECO:0007669"/>
    <property type="project" value="GOC"/>
</dbReference>
<dbReference type="EMBL" id="HF936511">
    <property type="protein sequence ID" value="CCX34296.1"/>
    <property type="molecule type" value="Genomic_DNA"/>
</dbReference>
<organism evidence="9 10">
    <name type="scientific">Pyronema omphalodes (strain CBS 100304)</name>
    <name type="common">Pyronema confluens</name>
    <dbReference type="NCBI Taxonomy" id="1076935"/>
    <lineage>
        <taxon>Eukaryota</taxon>
        <taxon>Fungi</taxon>
        <taxon>Dikarya</taxon>
        <taxon>Ascomycota</taxon>
        <taxon>Pezizomycotina</taxon>
        <taxon>Pezizomycetes</taxon>
        <taxon>Pezizales</taxon>
        <taxon>Pyronemataceae</taxon>
        <taxon>Pyronema</taxon>
    </lineage>
</organism>